<accession>A0A7Y6K326</accession>
<dbReference type="Gene3D" id="1.10.30.50">
    <property type="match status" value="1"/>
</dbReference>
<dbReference type="AlphaFoldDB" id="A0A7Y6K326"/>
<evidence type="ECO:0000313" key="2">
    <source>
        <dbReference type="Proteomes" id="UP000594380"/>
    </source>
</evidence>
<comment type="caution">
    <text evidence="1">The sequence shown here is derived from an EMBL/GenBank/DDBJ whole genome shotgun (WGS) entry which is preliminary data.</text>
</comment>
<sequence length="364" mass="41959">MLFAYIYVPHQMEKMQEFIDFVFYEVWCKAPIGLEFHPDLFKGKPELQGIMSEFGFAAQAPERGKEFYKDVKGIYVLFSSLSAQDIGQFKRWYQGNNNIESVCANDPATQVVRYSDIPVTHKKLVERLRAFFKDLYSKSLLGLAAIKDKIGDIDDHYKTFVATNNKKKCPFCGVNDLLGEYASKREAYDHYLPKALYPFNSINFRNLVPSCHHCNSSYKTSKDPAHPIKDPAGALQRRKVFYPYAMQAQSIEISVEIARTDVDGLCPEDIDLQFGPAALNEEILTWRDVYGIDERYKDKLCGPDAKDWIEQFRILNRRSKITADEYLEDIDTLDKFANSNFLKSAFVRACKNKGLLQTLEKYKN</sequence>
<reference evidence="1 2" key="1">
    <citation type="submission" date="2020-02" db="EMBL/GenBank/DDBJ databases">
        <title>Paraburkholderia simonii sp. nov. and Paraburkholderia youngii sp. nov. Brazilian and Mexican Mimosa-associated rhizobia.</title>
        <authorList>
            <person name="Mavima L."/>
            <person name="Beukes C.W."/>
            <person name="Chan W.Y."/>
            <person name="Palmer M."/>
            <person name="De Meyer S.E."/>
            <person name="James E.K."/>
            <person name="Venter S.N."/>
            <person name="Steenkamp E.T."/>
        </authorList>
    </citation>
    <scope>NUCLEOTIDE SEQUENCE [LARGE SCALE GENOMIC DNA]</scope>
    <source>
        <strain evidence="1 2">JPY169</strain>
    </source>
</reference>
<dbReference type="Proteomes" id="UP000594380">
    <property type="component" value="Unassembled WGS sequence"/>
</dbReference>
<gene>
    <name evidence="1" type="ORF">G5S42_28345</name>
</gene>
<name>A0A7Y6K326_9BURK</name>
<organism evidence="1 2">
    <name type="scientific">Paraburkholderia youngii</name>
    <dbReference type="NCBI Taxonomy" id="2782701"/>
    <lineage>
        <taxon>Bacteria</taxon>
        <taxon>Pseudomonadati</taxon>
        <taxon>Pseudomonadota</taxon>
        <taxon>Betaproteobacteria</taxon>
        <taxon>Burkholderiales</taxon>
        <taxon>Burkholderiaceae</taxon>
        <taxon>Paraburkholderia</taxon>
    </lineage>
</organism>
<protein>
    <recommendedName>
        <fullName evidence="3">HNH endonuclease</fullName>
    </recommendedName>
</protein>
<dbReference type="EMBL" id="JAALDK010000001">
    <property type="protein sequence ID" value="NUY03536.1"/>
    <property type="molecule type" value="Genomic_DNA"/>
</dbReference>
<evidence type="ECO:0008006" key="3">
    <source>
        <dbReference type="Google" id="ProtNLM"/>
    </source>
</evidence>
<dbReference type="RefSeq" id="WP_176109751.1">
    <property type="nucleotide sequence ID" value="NZ_JAALDK010000001.1"/>
</dbReference>
<proteinExistence type="predicted"/>
<dbReference type="GeneID" id="301104267"/>
<evidence type="ECO:0000313" key="1">
    <source>
        <dbReference type="EMBL" id="NUY03536.1"/>
    </source>
</evidence>